<keyword evidence="3 5" id="KW-0697">Rotamase</keyword>
<dbReference type="PROSITE" id="PS50059">
    <property type="entry name" value="FKBP_PPIASE"/>
    <property type="match status" value="1"/>
</dbReference>
<evidence type="ECO:0000256" key="5">
    <source>
        <dbReference type="PROSITE-ProRule" id="PRU00277"/>
    </source>
</evidence>
<dbReference type="PANTHER" id="PTHR10516">
    <property type="entry name" value="PEPTIDYL-PROLYL CIS-TRANS ISOMERASE"/>
    <property type="match status" value="1"/>
</dbReference>
<comment type="caution">
    <text evidence="7">The sequence shown here is derived from an EMBL/GenBank/DDBJ whole genome shotgun (WGS) entry which is preliminary data.</text>
</comment>
<comment type="catalytic activity">
    <reaction evidence="1 5">
        <text>[protein]-peptidylproline (omega=180) = [protein]-peptidylproline (omega=0)</text>
        <dbReference type="Rhea" id="RHEA:16237"/>
        <dbReference type="Rhea" id="RHEA-COMP:10747"/>
        <dbReference type="Rhea" id="RHEA-COMP:10748"/>
        <dbReference type="ChEBI" id="CHEBI:83833"/>
        <dbReference type="ChEBI" id="CHEBI:83834"/>
        <dbReference type="EC" id="5.2.1.8"/>
    </reaction>
</comment>
<sequence>MVCSAVVHFFHVTKVCTVPTAPRPRLRHALSALAITMLIPALVACGGEEKKGYGDETVSGFDGVTVSAKTDKAPTLKWKSEISYPKDPKVKTLTEGDGEEIPKGRGVLAKIYIGNATTTDKEWAYQSQAPEGEELPAEKPWDTILKGAKVGDRIEAIVGSADLLGEGGNPQMGIGNHDTLVVVIDVVKPAADKTPHDVKSSELPKVVEKKGKPTGFDFSGIAKPKADDVLKRSIVKEGDGAEVTADQTVTANYLGMTYGAKKPFDESFSKKAVPFALNQVVPGWTSGLEGVKVGSRVLLQIPPELGYGSEEKPGQGGNPGIPANSTLYFVIDIVKAEATPATQQ</sequence>
<dbReference type="OrthoDB" id="25996at2"/>
<dbReference type="InterPro" id="IPR046357">
    <property type="entry name" value="PPIase_dom_sf"/>
</dbReference>
<evidence type="ECO:0000259" key="6">
    <source>
        <dbReference type="PROSITE" id="PS50059"/>
    </source>
</evidence>
<evidence type="ECO:0000256" key="4">
    <source>
        <dbReference type="ARBA" id="ARBA00023235"/>
    </source>
</evidence>
<dbReference type="Gene3D" id="3.10.50.40">
    <property type="match status" value="2"/>
</dbReference>
<proteinExistence type="predicted"/>
<evidence type="ECO:0000313" key="8">
    <source>
        <dbReference type="Proteomes" id="UP000320209"/>
    </source>
</evidence>
<organism evidence="7 8">
    <name type="scientific">Nocardioides albertanoniae</name>
    <dbReference type="NCBI Taxonomy" id="1175486"/>
    <lineage>
        <taxon>Bacteria</taxon>
        <taxon>Bacillati</taxon>
        <taxon>Actinomycetota</taxon>
        <taxon>Actinomycetes</taxon>
        <taxon>Propionibacteriales</taxon>
        <taxon>Nocardioidaceae</taxon>
        <taxon>Nocardioides</taxon>
    </lineage>
</organism>
<dbReference type="Proteomes" id="UP000320209">
    <property type="component" value="Unassembled WGS sequence"/>
</dbReference>
<dbReference type="PANTHER" id="PTHR10516:SF443">
    <property type="entry name" value="FK506-BINDING PROTEIN 59-RELATED"/>
    <property type="match status" value="1"/>
</dbReference>
<dbReference type="InterPro" id="IPR001179">
    <property type="entry name" value="PPIase_FKBP_dom"/>
</dbReference>
<accession>A0A543A765</accession>
<dbReference type="SUPFAM" id="SSF54534">
    <property type="entry name" value="FKBP-like"/>
    <property type="match status" value="2"/>
</dbReference>
<dbReference type="GO" id="GO:0005737">
    <property type="term" value="C:cytoplasm"/>
    <property type="evidence" value="ECO:0007669"/>
    <property type="project" value="TreeGrafter"/>
</dbReference>
<dbReference type="InterPro" id="IPR050689">
    <property type="entry name" value="FKBP-type_PPIase"/>
</dbReference>
<dbReference type="Pfam" id="PF00254">
    <property type="entry name" value="FKBP_C"/>
    <property type="match status" value="1"/>
</dbReference>
<dbReference type="EMBL" id="VFOV01000001">
    <property type="protein sequence ID" value="TQL68360.1"/>
    <property type="molecule type" value="Genomic_DNA"/>
</dbReference>
<protein>
    <recommendedName>
        <fullName evidence="2 5">peptidylprolyl isomerase</fullName>
        <ecNumber evidence="2 5">5.2.1.8</ecNumber>
    </recommendedName>
</protein>
<evidence type="ECO:0000313" key="7">
    <source>
        <dbReference type="EMBL" id="TQL68360.1"/>
    </source>
</evidence>
<keyword evidence="4 5" id="KW-0413">Isomerase</keyword>
<keyword evidence="8" id="KW-1185">Reference proteome</keyword>
<gene>
    <name evidence="7" type="ORF">FB381_2249</name>
</gene>
<name>A0A543A765_9ACTN</name>
<reference evidence="7 8" key="1">
    <citation type="submission" date="2019-06" db="EMBL/GenBank/DDBJ databases">
        <title>Sequencing the genomes of 1000 actinobacteria strains.</title>
        <authorList>
            <person name="Klenk H.-P."/>
        </authorList>
    </citation>
    <scope>NUCLEOTIDE SEQUENCE [LARGE SCALE GENOMIC DNA]</scope>
    <source>
        <strain evidence="7 8">DSM 25218</strain>
    </source>
</reference>
<evidence type="ECO:0000256" key="2">
    <source>
        <dbReference type="ARBA" id="ARBA00013194"/>
    </source>
</evidence>
<dbReference type="AlphaFoldDB" id="A0A543A765"/>
<feature type="domain" description="PPIase FKBP-type" evidence="6">
    <location>
        <begin position="246"/>
        <end position="337"/>
    </location>
</feature>
<evidence type="ECO:0000256" key="3">
    <source>
        <dbReference type="ARBA" id="ARBA00023110"/>
    </source>
</evidence>
<evidence type="ECO:0000256" key="1">
    <source>
        <dbReference type="ARBA" id="ARBA00000971"/>
    </source>
</evidence>
<dbReference type="GO" id="GO:0003755">
    <property type="term" value="F:peptidyl-prolyl cis-trans isomerase activity"/>
    <property type="evidence" value="ECO:0007669"/>
    <property type="project" value="UniProtKB-KW"/>
</dbReference>
<dbReference type="EC" id="5.2.1.8" evidence="2 5"/>